<organism evidence="2 3">
    <name type="scientific">Methylomagnum ishizawai</name>
    <dbReference type="NCBI Taxonomy" id="1760988"/>
    <lineage>
        <taxon>Bacteria</taxon>
        <taxon>Pseudomonadati</taxon>
        <taxon>Pseudomonadota</taxon>
        <taxon>Gammaproteobacteria</taxon>
        <taxon>Methylococcales</taxon>
        <taxon>Methylococcaceae</taxon>
        <taxon>Methylomagnum</taxon>
    </lineage>
</organism>
<keyword evidence="1" id="KW-0732">Signal</keyword>
<dbReference type="OrthoDB" id="10006429at2"/>
<protein>
    <recommendedName>
        <fullName evidence="4">DUF5666 domain-containing protein</fullName>
    </recommendedName>
</protein>
<dbReference type="EMBL" id="FXAM01000001">
    <property type="protein sequence ID" value="SMF94339.1"/>
    <property type="molecule type" value="Genomic_DNA"/>
</dbReference>
<dbReference type="RefSeq" id="WP_125468853.1">
    <property type="nucleotide sequence ID" value="NZ_FXAM01000001.1"/>
</dbReference>
<keyword evidence="3" id="KW-1185">Reference proteome</keyword>
<name>A0A1Y6CUK7_9GAMM</name>
<evidence type="ECO:0000313" key="3">
    <source>
        <dbReference type="Proteomes" id="UP000192923"/>
    </source>
</evidence>
<evidence type="ECO:0000313" key="2">
    <source>
        <dbReference type="EMBL" id="SMF94339.1"/>
    </source>
</evidence>
<evidence type="ECO:0000256" key="1">
    <source>
        <dbReference type="SAM" id="SignalP"/>
    </source>
</evidence>
<sequence>MANKAFCGLLVWGLLVGVAHAEYEHTIVSGNWIGCVSKDAYEKLVGFAVAKDMEAGARMMMSGQCTMLQAGTTVYLADVEIFSGSIGIRVRGQTQTIWTAREAVSR</sequence>
<feature type="chain" id="PRO_5013368750" description="DUF5666 domain-containing protein" evidence="1">
    <location>
        <begin position="22"/>
        <end position="106"/>
    </location>
</feature>
<reference evidence="2 3" key="1">
    <citation type="submission" date="2016-12" db="EMBL/GenBank/DDBJ databases">
        <authorList>
            <person name="Song W.-J."/>
            <person name="Kurnit D.M."/>
        </authorList>
    </citation>
    <scope>NUCLEOTIDE SEQUENCE [LARGE SCALE GENOMIC DNA]</scope>
    <source>
        <strain evidence="2 3">175</strain>
    </source>
</reference>
<dbReference type="AlphaFoldDB" id="A0A1Y6CUK7"/>
<evidence type="ECO:0008006" key="4">
    <source>
        <dbReference type="Google" id="ProtNLM"/>
    </source>
</evidence>
<dbReference type="Proteomes" id="UP000192923">
    <property type="component" value="Unassembled WGS sequence"/>
</dbReference>
<dbReference type="STRING" id="1760988.SAMN02949497_1649"/>
<proteinExistence type="predicted"/>
<feature type="signal peptide" evidence="1">
    <location>
        <begin position="1"/>
        <end position="21"/>
    </location>
</feature>
<accession>A0A1Y6CUK7</accession>
<gene>
    <name evidence="2" type="ORF">SAMN02949497_1649</name>
</gene>